<dbReference type="SMART" id="SM00421">
    <property type="entry name" value="HTH_LUXR"/>
    <property type="match status" value="2"/>
</dbReference>
<keyword evidence="1" id="KW-0805">Transcription regulation</keyword>
<dbReference type="CDD" id="cd06170">
    <property type="entry name" value="LuxR_C_like"/>
    <property type="match status" value="2"/>
</dbReference>
<dbReference type="Proteomes" id="UP000185841">
    <property type="component" value="Unassembled WGS sequence"/>
</dbReference>
<keyword evidence="4" id="KW-0472">Membrane</keyword>
<feature type="domain" description="HTH luxR-type" evidence="5">
    <location>
        <begin position="1"/>
        <end position="60"/>
    </location>
</feature>
<evidence type="ECO:0000256" key="3">
    <source>
        <dbReference type="ARBA" id="ARBA00023163"/>
    </source>
</evidence>
<evidence type="ECO:0000256" key="4">
    <source>
        <dbReference type="SAM" id="Phobius"/>
    </source>
</evidence>
<feature type="transmembrane region" description="Helical" evidence="4">
    <location>
        <begin position="115"/>
        <end position="137"/>
    </location>
</feature>
<keyword evidence="2" id="KW-0238">DNA-binding</keyword>
<keyword evidence="4" id="KW-1133">Transmembrane helix</keyword>
<reference evidence="6 7" key="1">
    <citation type="submission" date="2017-01" db="EMBL/GenBank/DDBJ databases">
        <authorList>
            <person name="Mah S.A."/>
            <person name="Swanson W.J."/>
            <person name="Moy G.W."/>
            <person name="Vacquier V.D."/>
        </authorList>
    </citation>
    <scope>NUCLEOTIDE SEQUENCE [LARGE SCALE GENOMIC DNA]</scope>
    <source>
        <strain evidence="6 7">RU36E</strain>
    </source>
</reference>
<evidence type="ECO:0000313" key="7">
    <source>
        <dbReference type="Proteomes" id="UP000185841"/>
    </source>
</evidence>
<keyword evidence="4" id="KW-0812">Transmembrane</keyword>
<protein>
    <submittedName>
        <fullName evidence="6">Regulatory protein, luxR family</fullName>
    </submittedName>
</protein>
<dbReference type="PANTHER" id="PTHR44688">
    <property type="entry name" value="DNA-BINDING TRANSCRIPTIONAL ACTIVATOR DEVR_DOSR"/>
    <property type="match status" value="1"/>
</dbReference>
<organism evidence="6 7">
    <name type="scientific">Aquipseudomonas alcaligenes</name>
    <name type="common">Pseudomonas alcaligenes</name>
    <dbReference type="NCBI Taxonomy" id="43263"/>
    <lineage>
        <taxon>Bacteria</taxon>
        <taxon>Pseudomonadati</taxon>
        <taxon>Pseudomonadota</taxon>
        <taxon>Gammaproteobacteria</taxon>
        <taxon>Pseudomonadales</taxon>
        <taxon>Pseudomonadaceae</taxon>
        <taxon>Aquipseudomonas</taxon>
    </lineage>
</organism>
<gene>
    <name evidence="6" type="ORF">SAMN05878282_101326</name>
</gene>
<dbReference type="InterPro" id="IPR036388">
    <property type="entry name" value="WH-like_DNA-bd_sf"/>
</dbReference>
<name>A0A1N6NIF4_AQUAC</name>
<evidence type="ECO:0000313" key="6">
    <source>
        <dbReference type="EMBL" id="SIP91841.1"/>
    </source>
</evidence>
<evidence type="ECO:0000256" key="2">
    <source>
        <dbReference type="ARBA" id="ARBA00023125"/>
    </source>
</evidence>
<dbReference type="EMBL" id="FTMP01000001">
    <property type="protein sequence ID" value="SIP91841.1"/>
    <property type="molecule type" value="Genomic_DNA"/>
</dbReference>
<dbReference type="GO" id="GO:0003677">
    <property type="term" value="F:DNA binding"/>
    <property type="evidence" value="ECO:0007669"/>
    <property type="project" value="UniProtKB-KW"/>
</dbReference>
<feature type="domain" description="HTH luxR-type" evidence="5">
    <location>
        <begin position="66"/>
        <end position="131"/>
    </location>
</feature>
<evidence type="ECO:0000256" key="1">
    <source>
        <dbReference type="ARBA" id="ARBA00023015"/>
    </source>
</evidence>
<evidence type="ECO:0000259" key="5">
    <source>
        <dbReference type="PROSITE" id="PS50043"/>
    </source>
</evidence>
<dbReference type="GO" id="GO:0006355">
    <property type="term" value="P:regulation of DNA-templated transcription"/>
    <property type="evidence" value="ECO:0007669"/>
    <property type="project" value="InterPro"/>
</dbReference>
<dbReference type="Pfam" id="PF00196">
    <property type="entry name" value="GerE"/>
    <property type="match status" value="2"/>
</dbReference>
<dbReference type="PANTHER" id="PTHR44688:SF16">
    <property type="entry name" value="DNA-BINDING TRANSCRIPTIONAL ACTIVATOR DEVR_DOSR"/>
    <property type="match status" value="1"/>
</dbReference>
<dbReference type="AlphaFoldDB" id="A0A1N6NIF4"/>
<proteinExistence type="predicted"/>
<dbReference type="InterPro" id="IPR000792">
    <property type="entry name" value="Tscrpt_reg_LuxR_C"/>
</dbReference>
<dbReference type="InterPro" id="IPR016032">
    <property type="entry name" value="Sig_transdc_resp-reg_C-effctor"/>
</dbReference>
<dbReference type="SUPFAM" id="SSF46894">
    <property type="entry name" value="C-terminal effector domain of the bipartite response regulators"/>
    <property type="match status" value="2"/>
</dbReference>
<keyword evidence="3" id="KW-0804">Transcription</keyword>
<dbReference type="PROSITE" id="PS50043">
    <property type="entry name" value="HTH_LUXR_2"/>
    <property type="match status" value="2"/>
</dbReference>
<dbReference type="Gene3D" id="1.10.10.10">
    <property type="entry name" value="Winged helix-like DNA-binding domain superfamily/Winged helix DNA-binding domain"/>
    <property type="match status" value="2"/>
</dbReference>
<accession>A0A1N6NIF4</accession>
<dbReference type="RefSeq" id="WP_076423632.1">
    <property type="nucleotide sequence ID" value="NZ_FTMP01000001.1"/>
</dbReference>
<sequence>MLTPRECQVLQLIAHGCTDRQVAQQLGLCLGTARRHRENLLGKLDLHKSAQLTIHYLAHIAPPDEPGPVPPALSHRQREVLHLLALGRSDKQAAKALGLSDQTVRKHRHNLQRRFGAGSVCALLFAAVSGGALTLPLTPPQRAPLVLAARPPATAYRQLRERLDKAVGGCLVL</sequence>
<dbReference type="PRINTS" id="PR00038">
    <property type="entry name" value="HTHLUXR"/>
</dbReference>